<keyword evidence="3" id="KW-1185">Reference proteome</keyword>
<dbReference type="InterPro" id="IPR001279">
    <property type="entry name" value="Metallo-B-lactamas"/>
</dbReference>
<dbReference type="EMBL" id="MATO01000037">
    <property type="protein sequence ID" value="OCS90417.1"/>
    <property type="molecule type" value="Genomic_DNA"/>
</dbReference>
<dbReference type="SMART" id="SM00849">
    <property type="entry name" value="Lactamase_B"/>
    <property type="match status" value="1"/>
</dbReference>
<dbReference type="Proteomes" id="UP000093482">
    <property type="component" value="Unassembled WGS sequence"/>
</dbReference>
<reference evidence="2 3" key="1">
    <citation type="submission" date="2016-07" db="EMBL/GenBank/DDBJ databases">
        <title>Caryophanon latum genome sequencing.</title>
        <authorList>
            <person name="Verma A."/>
            <person name="Pal Y."/>
            <person name="Krishnamurthi S."/>
        </authorList>
    </citation>
    <scope>NUCLEOTIDE SEQUENCE [LARGE SCALE GENOMIC DNA]</scope>
    <source>
        <strain evidence="2 3">DSM 14151</strain>
    </source>
</reference>
<proteinExistence type="predicted"/>
<protein>
    <recommendedName>
        <fullName evidence="1">Metallo-beta-lactamase domain-containing protein</fullName>
    </recommendedName>
</protein>
<name>A0A1C0YTC6_9BACL</name>
<dbReference type="Pfam" id="PF00753">
    <property type="entry name" value="Lactamase_B"/>
    <property type="match status" value="1"/>
</dbReference>
<organism evidence="2 3">
    <name type="scientific">Caryophanon latum</name>
    <dbReference type="NCBI Taxonomy" id="33977"/>
    <lineage>
        <taxon>Bacteria</taxon>
        <taxon>Bacillati</taxon>
        <taxon>Bacillota</taxon>
        <taxon>Bacilli</taxon>
        <taxon>Bacillales</taxon>
        <taxon>Caryophanaceae</taxon>
        <taxon>Caryophanon</taxon>
    </lineage>
</organism>
<dbReference type="PANTHER" id="PTHR23131:SF4">
    <property type="entry name" value="METALLO-BETA-LACTAMASE SUPERFAMILY POTEIN"/>
    <property type="match status" value="1"/>
</dbReference>
<accession>A0A1C0YTC6</accession>
<dbReference type="OrthoDB" id="2971563at2"/>
<feature type="domain" description="Metallo-beta-lactamase" evidence="1">
    <location>
        <begin position="15"/>
        <end position="227"/>
    </location>
</feature>
<comment type="caution">
    <text evidence="2">The sequence shown here is derived from an EMBL/GenBank/DDBJ whole genome shotgun (WGS) entry which is preliminary data.</text>
</comment>
<dbReference type="SUPFAM" id="SSF56281">
    <property type="entry name" value="Metallo-hydrolase/oxidoreductase"/>
    <property type="match status" value="1"/>
</dbReference>
<dbReference type="AlphaFoldDB" id="A0A1C0YTC6"/>
<dbReference type="InterPro" id="IPR036866">
    <property type="entry name" value="RibonucZ/Hydroxyglut_hydro"/>
</dbReference>
<dbReference type="PANTHER" id="PTHR23131">
    <property type="entry name" value="ENDORIBONUCLEASE LACTB2"/>
    <property type="match status" value="1"/>
</dbReference>
<gene>
    <name evidence="2" type="ORF">A6K76_11165</name>
</gene>
<evidence type="ECO:0000313" key="3">
    <source>
        <dbReference type="Proteomes" id="UP000093482"/>
    </source>
</evidence>
<dbReference type="Gene3D" id="3.60.15.10">
    <property type="entry name" value="Ribonuclease Z/Hydroxyacylglutathione hydrolase-like"/>
    <property type="match status" value="1"/>
</dbReference>
<dbReference type="InterPro" id="IPR050662">
    <property type="entry name" value="Sec-metab_biosynth-thioest"/>
</dbReference>
<sequence length="314" mass="35627">MEIKQVAIPTIYRNVVNVFITKGDTLTVVDAGFKSEEGKAQMEAALREWGYTLADVEQVLLTHHHPDHCGLVDLFERADVIGHAYCNHFLQPTEAFISYYEAYHIQLLQQHGIFGAEQMLRDFLASDMPHFGAKPVTTPLQHLQDVPGMLGFVAHYTPGHSQSHFVYVNEESGVSFGGDLILDTITPNPFIEPPLDLSFRRDSSLLRYHESLAHVNTLHIDTLYTGHGQPIQDVAARIKGIRKQQHERAMKLLHFFKAHETYSAPQLAKLLFGPVFEKQPALTLSETIGQLDYLVHQQHIKQHNEQQIYYTLIG</sequence>
<evidence type="ECO:0000313" key="2">
    <source>
        <dbReference type="EMBL" id="OCS90417.1"/>
    </source>
</evidence>
<evidence type="ECO:0000259" key="1">
    <source>
        <dbReference type="SMART" id="SM00849"/>
    </source>
</evidence>
<dbReference type="RefSeq" id="WP_066464636.1">
    <property type="nucleotide sequence ID" value="NZ_MATO01000037.1"/>
</dbReference>